<dbReference type="InterPro" id="IPR004358">
    <property type="entry name" value="Sig_transdc_His_kin-like_C"/>
</dbReference>
<sequence length="672" mass="72493">MWALVLSAVATGVFWVDNNGHVELEHRFRLRVAIASDFVSTYVEDLLERERTQAMQFLSDPTVEPRAFAQSVASFGYTAAVLLDGNGQVLHAVPSNPTIMGVDLTTRYEHLRAALRDNRPAVSRVVSSAAEGLPVVSFATPFETAGGRRVFAGAVDIRSSSLGDYLTHAIALAGSHTYLVDTAGNVVGANQTLTGINPLAVRDPSLARAVADGDAGRYDDRGEAWHFDSSPVVGTPWKLVAAVRNAVLYQPVAGTATGGWVTLGGLAVLGLFGVRLWARSARNRAELRESEERFRGLFDGSLVGMMLVGASNGRLIRVNPALGDLLGYRGNTLAGQTIDDIVHPEDLPSYDLMRADAVAGTRRGFTAELRFVDAMSRALPVALTATLIRDGDGRPLYFAAQAVDVSEKHRWAAEQRRIQVELTSRAGALERANDALKAAQQRTADLVAMLSHDVRQPLGVITGYCEVLLESWQAMSDEMKLREVGRISRAGTRMMELVEEVLTLTEVDHGGLRARRSGIAMEDALDEALGALSVELRTRTRVDVEPGLAVLADARHLQQILVNLLSNAHKYGGGQVRVQAGRLDNALVEVCVSDEGEGVPPEFVPHLFERFSRAGSGVAPTRTGTGLGLYIVGELVEANGGSIRYEPNRPTGSRFVVELPADPARVRELTSR</sequence>
<evidence type="ECO:0000259" key="8">
    <source>
        <dbReference type="PROSITE" id="PS50109"/>
    </source>
</evidence>
<keyword evidence="7" id="KW-0902">Two-component regulatory system</keyword>
<dbReference type="RefSeq" id="WP_203985609.1">
    <property type="nucleotide sequence ID" value="NZ_BOPG01000002.1"/>
</dbReference>
<dbReference type="CDD" id="cd00130">
    <property type="entry name" value="PAS"/>
    <property type="match status" value="1"/>
</dbReference>
<dbReference type="InterPro" id="IPR003594">
    <property type="entry name" value="HATPase_dom"/>
</dbReference>
<dbReference type="InterPro" id="IPR000014">
    <property type="entry name" value="PAS"/>
</dbReference>
<evidence type="ECO:0000313" key="11">
    <source>
        <dbReference type="EMBL" id="GIJ52555.1"/>
    </source>
</evidence>
<dbReference type="InterPro" id="IPR036890">
    <property type="entry name" value="HATPase_C_sf"/>
</dbReference>
<dbReference type="CDD" id="cd00082">
    <property type="entry name" value="HisKA"/>
    <property type="match status" value="1"/>
</dbReference>
<dbReference type="PRINTS" id="PR00344">
    <property type="entry name" value="BCTRLSENSOR"/>
</dbReference>
<evidence type="ECO:0000259" key="10">
    <source>
        <dbReference type="PROSITE" id="PS50113"/>
    </source>
</evidence>
<dbReference type="PANTHER" id="PTHR43047">
    <property type="entry name" value="TWO-COMPONENT HISTIDINE PROTEIN KINASE"/>
    <property type="match status" value="1"/>
</dbReference>
<evidence type="ECO:0000256" key="7">
    <source>
        <dbReference type="ARBA" id="ARBA00023012"/>
    </source>
</evidence>
<protein>
    <recommendedName>
        <fullName evidence="3">histidine kinase</fullName>
        <ecNumber evidence="3">2.7.13.3</ecNumber>
    </recommendedName>
</protein>
<feature type="domain" description="Histidine kinase" evidence="8">
    <location>
        <begin position="449"/>
        <end position="663"/>
    </location>
</feature>
<keyword evidence="4" id="KW-0597">Phosphoprotein</keyword>
<dbReference type="PROSITE" id="PS50112">
    <property type="entry name" value="PAS"/>
    <property type="match status" value="1"/>
</dbReference>
<organism evidence="11 12">
    <name type="scientific">Virgisporangium aurantiacum</name>
    <dbReference type="NCBI Taxonomy" id="175570"/>
    <lineage>
        <taxon>Bacteria</taxon>
        <taxon>Bacillati</taxon>
        <taxon>Actinomycetota</taxon>
        <taxon>Actinomycetes</taxon>
        <taxon>Micromonosporales</taxon>
        <taxon>Micromonosporaceae</taxon>
        <taxon>Virgisporangium</taxon>
    </lineage>
</organism>
<comment type="subcellular location">
    <subcellularLocation>
        <location evidence="2">Cell membrane</location>
    </subcellularLocation>
</comment>
<dbReference type="SMART" id="SM00091">
    <property type="entry name" value="PAS"/>
    <property type="match status" value="1"/>
</dbReference>
<evidence type="ECO:0000259" key="9">
    <source>
        <dbReference type="PROSITE" id="PS50112"/>
    </source>
</evidence>
<dbReference type="InterPro" id="IPR000700">
    <property type="entry name" value="PAS-assoc_C"/>
</dbReference>
<dbReference type="AlphaFoldDB" id="A0A8J4DVL9"/>
<dbReference type="GO" id="GO:0005886">
    <property type="term" value="C:plasma membrane"/>
    <property type="evidence" value="ECO:0007669"/>
    <property type="project" value="UniProtKB-SubCell"/>
</dbReference>
<accession>A0A8J4DVL9</accession>
<evidence type="ECO:0000256" key="5">
    <source>
        <dbReference type="ARBA" id="ARBA00022679"/>
    </source>
</evidence>
<keyword evidence="5" id="KW-0808">Transferase</keyword>
<dbReference type="Pfam" id="PF13426">
    <property type="entry name" value="PAS_9"/>
    <property type="match status" value="1"/>
</dbReference>
<name>A0A8J4DVL9_9ACTN</name>
<feature type="domain" description="PAS" evidence="9">
    <location>
        <begin position="290"/>
        <end position="346"/>
    </location>
</feature>
<dbReference type="PROSITE" id="PS50113">
    <property type="entry name" value="PAC"/>
    <property type="match status" value="1"/>
</dbReference>
<evidence type="ECO:0000256" key="6">
    <source>
        <dbReference type="ARBA" id="ARBA00022777"/>
    </source>
</evidence>
<dbReference type="SMART" id="SM00387">
    <property type="entry name" value="HATPase_c"/>
    <property type="match status" value="1"/>
</dbReference>
<dbReference type="CDD" id="cd18773">
    <property type="entry name" value="PDC1_HK_sensor"/>
    <property type="match status" value="1"/>
</dbReference>
<proteinExistence type="predicted"/>
<dbReference type="SUPFAM" id="SSF47384">
    <property type="entry name" value="Homodimeric domain of signal transducing histidine kinase"/>
    <property type="match status" value="1"/>
</dbReference>
<evidence type="ECO:0000256" key="2">
    <source>
        <dbReference type="ARBA" id="ARBA00004236"/>
    </source>
</evidence>
<dbReference type="InterPro" id="IPR005467">
    <property type="entry name" value="His_kinase_dom"/>
</dbReference>
<dbReference type="Pfam" id="PF00512">
    <property type="entry name" value="HisKA"/>
    <property type="match status" value="1"/>
</dbReference>
<dbReference type="Gene3D" id="3.30.450.20">
    <property type="entry name" value="PAS domain"/>
    <property type="match status" value="3"/>
</dbReference>
<dbReference type="Gene3D" id="3.30.565.10">
    <property type="entry name" value="Histidine kinase-like ATPase, C-terminal domain"/>
    <property type="match status" value="1"/>
</dbReference>
<evidence type="ECO:0000256" key="3">
    <source>
        <dbReference type="ARBA" id="ARBA00012438"/>
    </source>
</evidence>
<dbReference type="InterPro" id="IPR036097">
    <property type="entry name" value="HisK_dim/P_sf"/>
</dbReference>
<comment type="caution">
    <text evidence="11">The sequence shown here is derived from an EMBL/GenBank/DDBJ whole genome shotgun (WGS) entry which is preliminary data.</text>
</comment>
<dbReference type="GO" id="GO:0000155">
    <property type="term" value="F:phosphorelay sensor kinase activity"/>
    <property type="evidence" value="ECO:0007669"/>
    <property type="project" value="InterPro"/>
</dbReference>
<keyword evidence="6" id="KW-0418">Kinase</keyword>
<keyword evidence="12" id="KW-1185">Reference proteome</keyword>
<dbReference type="SUPFAM" id="SSF55785">
    <property type="entry name" value="PYP-like sensor domain (PAS domain)"/>
    <property type="match status" value="1"/>
</dbReference>
<evidence type="ECO:0000256" key="4">
    <source>
        <dbReference type="ARBA" id="ARBA00022553"/>
    </source>
</evidence>
<dbReference type="SMART" id="SM00388">
    <property type="entry name" value="HisKA"/>
    <property type="match status" value="1"/>
</dbReference>
<dbReference type="NCBIfam" id="TIGR00229">
    <property type="entry name" value="sensory_box"/>
    <property type="match status" value="1"/>
</dbReference>
<dbReference type="EMBL" id="BOPG01000002">
    <property type="protein sequence ID" value="GIJ52555.1"/>
    <property type="molecule type" value="Genomic_DNA"/>
</dbReference>
<evidence type="ECO:0000256" key="1">
    <source>
        <dbReference type="ARBA" id="ARBA00000085"/>
    </source>
</evidence>
<dbReference type="InterPro" id="IPR035965">
    <property type="entry name" value="PAS-like_dom_sf"/>
</dbReference>
<dbReference type="InterPro" id="IPR003661">
    <property type="entry name" value="HisK_dim/P_dom"/>
</dbReference>
<reference evidence="11" key="1">
    <citation type="submission" date="2021-01" db="EMBL/GenBank/DDBJ databases">
        <title>Whole genome shotgun sequence of Virgisporangium aurantiacum NBRC 16421.</title>
        <authorList>
            <person name="Komaki H."/>
            <person name="Tamura T."/>
        </authorList>
    </citation>
    <scope>NUCLEOTIDE SEQUENCE</scope>
    <source>
        <strain evidence="11">NBRC 16421</strain>
    </source>
</reference>
<comment type="catalytic activity">
    <reaction evidence="1">
        <text>ATP + protein L-histidine = ADP + protein N-phospho-L-histidine.</text>
        <dbReference type="EC" id="2.7.13.3"/>
    </reaction>
</comment>
<dbReference type="SUPFAM" id="SSF55874">
    <property type="entry name" value="ATPase domain of HSP90 chaperone/DNA topoisomerase II/histidine kinase"/>
    <property type="match status" value="1"/>
</dbReference>
<dbReference type="Gene3D" id="1.10.287.130">
    <property type="match status" value="1"/>
</dbReference>
<evidence type="ECO:0000313" key="12">
    <source>
        <dbReference type="Proteomes" id="UP000612585"/>
    </source>
</evidence>
<dbReference type="PROSITE" id="PS50109">
    <property type="entry name" value="HIS_KIN"/>
    <property type="match status" value="1"/>
</dbReference>
<dbReference type="Pfam" id="PF02518">
    <property type="entry name" value="HATPase_c"/>
    <property type="match status" value="1"/>
</dbReference>
<gene>
    <name evidence="11" type="ORF">Vau01_000710</name>
</gene>
<feature type="domain" description="PAC" evidence="10">
    <location>
        <begin position="365"/>
        <end position="417"/>
    </location>
</feature>
<dbReference type="EC" id="2.7.13.3" evidence="3"/>
<dbReference type="Proteomes" id="UP000612585">
    <property type="component" value="Unassembled WGS sequence"/>
</dbReference>